<evidence type="ECO:0008006" key="3">
    <source>
        <dbReference type="Google" id="ProtNLM"/>
    </source>
</evidence>
<dbReference type="PATRIC" id="fig|1348657.5.peg.355"/>
<dbReference type="Proteomes" id="UP000015455">
    <property type="component" value="Unassembled WGS sequence"/>
</dbReference>
<dbReference type="PANTHER" id="PTHR35271">
    <property type="entry name" value="ABC TRANSPORTER, SUBSTRATE-BINDING LIPOPROTEIN-RELATED"/>
    <property type="match status" value="1"/>
</dbReference>
<proteinExistence type="predicted"/>
<dbReference type="InterPro" id="IPR007487">
    <property type="entry name" value="ABC_transpt-TYRBP-like"/>
</dbReference>
<accession>T0AW51</accession>
<gene>
    <name evidence="1" type="ORF">M622_09130</name>
</gene>
<dbReference type="eggNOG" id="COG2984">
    <property type="taxonomic scope" value="Bacteria"/>
</dbReference>
<dbReference type="STRING" id="1348657.M622_09130"/>
<evidence type="ECO:0000313" key="2">
    <source>
        <dbReference type="Proteomes" id="UP000015455"/>
    </source>
</evidence>
<evidence type="ECO:0000313" key="1">
    <source>
        <dbReference type="EMBL" id="EPZ17104.1"/>
    </source>
</evidence>
<dbReference type="EMBL" id="ATJV01000002">
    <property type="protein sequence ID" value="EPZ17104.1"/>
    <property type="molecule type" value="Genomic_DNA"/>
</dbReference>
<dbReference type="PANTHER" id="PTHR35271:SF1">
    <property type="entry name" value="ABC TRANSPORTER, SUBSTRATE-BINDING LIPOPROTEIN"/>
    <property type="match status" value="1"/>
</dbReference>
<dbReference type="AlphaFoldDB" id="T0AW51"/>
<dbReference type="Pfam" id="PF04392">
    <property type="entry name" value="ABC_sub_bind"/>
    <property type="match status" value="1"/>
</dbReference>
<name>T0AW51_9RHOO</name>
<comment type="caution">
    <text evidence="1">The sequence shown here is derived from an EMBL/GenBank/DDBJ whole genome shotgun (WGS) entry which is preliminary data.</text>
</comment>
<organism evidence="1 2">
    <name type="scientific">Thauera terpenica 58Eu</name>
    <dbReference type="NCBI Taxonomy" id="1348657"/>
    <lineage>
        <taxon>Bacteria</taxon>
        <taxon>Pseudomonadati</taxon>
        <taxon>Pseudomonadota</taxon>
        <taxon>Betaproteobacteria</taxon>
        <taxon>Rhodocyclales</taxon>
        <taxon>Zoogloeaceae</taxon>
        <taxon>Thauera</taxon>
    </lineage>
</organism>
<keyword evidence="2" id="KW-1185">Reference proteome</keyword>
<sequence length="332" mass="37063">MFAALALATPATATDVFLVASYDEKDACGQPQYEAAMDALKQAGFADLSSKGYFLDTRVSSKEEVLKAVEQIKQDIRSDKPKLVFTIDDAAFAMLYEEVLQHPETRMVFTGLNLSLGYYNDKARFLDGRTPVANITGVFEYLFMRDQIGMLEAVLNRQLNKLAVLHSTDAIGVILKDQILDELKGTPYESRIVLFAAEDIPTMIRHAKAINDDDQIDAYIPVTMSVPDPADNKRKTMDLVAPTLIKHIRKIDLSLNSSFTEYGFFGGVSIDFYQMGFQTGFLATKLLKGGAIKDIPIEDARRSIVAVNRKRMQELGIRLSPEARSIVDKWID</sequence>
<protein>
    <recommendedName>
        <fullName evidence="3">ABC transporter substrate-binding protein</fullName>
    </recommendedName>
</protein>
<reference evidence="1 2" key="1">
    <citation type="submission" date="2013-06" db="EMBL/GenBank/DDBJ databases">
        <title>Draft genome sequence of Thauera terpenica.</title>
        <authorList>
            <person name="Liu B."/>
            <person name="Frostegard A.H."/>
            <person name="Shapleigh J.P."/>
        </authorList>
    </citation>
    <scope>NUCLEOTIDE SEQUENCE [LARGE SCALE GENOMIC DNA]</scope>
    <source>
        <strain evidence="1 2">58Eu</strain>
    </source>
</reference>
<dbReference type="Gene3D" id="3.40.50.2300">
    <property type="match status" value="2"/>
</dbReference>